<evidence type="ECO:0000313" key="2">
    <source>
        <dbReference type="EMBL" id="KHD98308.1"/>
    </source>
</evidence>
<accession>A0A0A6VVY1</accession>
<dbReference type="OrthoDB" id="4882713at2"/>
<feature type="signal peptide" evidence="1">
    <location>
        <begin position="1"/>
        <end position="26"/>
    </location>
</feature>
<proteinExistence type="predicted"/>
<keyword evidence="3" id="KW-1185">Reference proteome</keyword>
<name>A0A0A6VVY1_KOCRO</name>
<dbReference type="Proteomes" id="UP000030466">
    <property type="component" value="Unassembled WGS sequence"/>
</dbReference>
<sequence>MHKVIVVLAALAAAGVSIGLAAPAWAATQLHEDGTGFVTAADARAALGWDDETLQANAASLEFVAETESVTEISWECVKPGTAEVLTRRTDLVITETRGIASTPSTLWWRTVVGFRLEGFDGRGASSAVPEGPAPHSCPDPSWVLVSESSRSAEQKGEPVLAVVHAGVQHPVPVALPVPVG</sequence>
<comment type="caution">
    <text evidence="2">The sequence shown here is derived from an EMBL/GenBank/DDBJ whole genome shotgun (WGS) entry which is preliminary data.</text>
</comment>
<dbReference type="AlphaFoldDB" id="A0A0A6VVY1"/>
<evidence type="ECO:0000313" key="3">
    <source>
        <dbReference type="Proteomes" id="UP000030466"/>
    </source>
</evidence>
<organism evidence="2 3">
    <name type="scientific">Kocuria rosea subsp. polaris</name>
    <dbReference type="NCBI Taxonomy" id="136273"/>
    <lineage>
        <taxon>Bacteria</taxon>
        <taxon>Bacillati</taxon>
        <taxon>Actinomycetota</taxon>
        <taxon>Actinomycetes</taxon>
        <taxon>Micrococcales</taxon>
        <taxon>Micrococcaceae</taxon>
        <taxon>Kocuria</taxon>
    </lineage>
</organism>
<dbReference type="EMBL" id="JSUH01000003">
    <property type="protein sequence ID" value="KHD98308.1"/>
    <property type="molecule type" value="Genomic_DNA"/>
</dbReference>
<protein>
    <submittedName>
        <fullName evidence="2">Uncharacterized protein</fullName>
    </submittedName>
</protein>
<gene>
    <name evidence="2" type="ORF">GY22_04395</name>
</gene>
<feature type="chain" id="PRO_5002022520" evidence="1">
    <location>
        <begin position="27"/>
        <end position="181"/>
    </location>
</feature>
<keyword evidence="1" id="KW-0732">Signal</keyword>
<evidence type="ECO:0000256" key="1">
    <source>
        <dbReference type="SAM" id="SignalP"/>
    </source>
</evidence>
<dbReference type="RefSeq" id="WP_017831755.1">
    <property type="nucleotide sequence ID" value="NZ_JSUH01000003.1"/>
</dbReference>
<reference evidence="2 3" key="1">
    <citation type="journal article" date="2003" name="Int. J. Syst. Evol. Microbiol.">
        <title>Kocuria polaris sp. nov., an orange-pigmented psychrophilic bacterium isolated from an Antarctic cyanobacterial mat sample.</title>
        <authorList>
            <person name="Reddy G.S."/>
            <person name="Prakash J.S."/>
            <person name="Prabahar V."/>
            <person name="Matsumoto G.I."/>
            <person name="Stackebrandt E."/>
            <person name="Shivaji S."/>
        </authorList>
    </citation>
    <scope>NUCLEOTIDE SEQUENCE [LARGE SCALE GENOMIC DNA]</scope>
    <source>
        <strain evidence="2 3">CMS 76or</strain>
    </source>
</reference>